<dbReference type="InterPro" id="IPR029058">
    <property type="entry name" value="AB_hydrolase_fold"/>
</dbReference>
<accession>A0A031K4L3</accession>
<sequence length="212" mass="22655">MSRDQAIVMRYDSPDASRTGRDIVYLHGRGSNEREAGYTLALFGDADVRSYRGPISQGGGFAWFLNAGTGVAIPESLALETEKVGGWIASDTGRRRPWLCGFSNGAAMAGALFLKSPEAYAGLLMIGGCFAVPSGELPDFALAGKPVMFCRGKLDMVIPRHKFAEAQAYLAWRSGAVATMLVYEGGHELPLTIKSAVRAWLTGEESGTRAAD</sequence>
<protein>
    <submittedName>
        <fullName evidence="2">Esterase</fullName>
    </submittedName>
</protein>
<dbReference type="EMBL" id="JFYZ01000002">
    <property type="protein sequence ID" value="EZP83953.1"/>
    <property type="molecule type" value="Genomic_DNA"/>
</dbReference>
<name>A0A031K4L3_9SPHN</name>
<dbReference type="AlphaFoldDB" id="A0A031K4L3"/>
<dbReference type="eggNOG" id="COG0400">
    <property type="taxonomic scope" value="Bacteria"/>
</dbReference>
<dbReference type="GO" id="GO:0016787">
    <property type="term" value="F:hydrolase activity"/>
    <property type="evidence" value="ECO:0007669"/>
    <property type="project" value="InterPro"/>
</dbReference>
<evidence type="ECO:0000313" key="2">
    <source>
        <dbReference type="EMBL" id="EZP83953.1"/>
    </source>
</evidence>
<organism evidence="2 3">
    <name type="scientific">Novosphingobium resinovorum</name>
    <dbReference type="NCBI Taxonomy" id="158500"/>
    <lineage>
        <taxon>Bacteria</taxon>
        <taxon>Pseudomonadati</taxon>
        <taxon>Pseudomonadota</taxon>
        <taxon>Alphaproteobacteria</taxon>
        <taxon>Sphingomonadales</taxon>
        <taxon>Sphingomonadaceae</taxon>
        <taxon>Novosphingobium</taxon>
    </lineage>
</organism>
<evidence type="ECO:0000259" key="1">
    <source>
        <dbReference type="Pfam" id="PF02230"/>
    </source>
</evidence>
<evidence type="ECO:0000313" key="3">
    <source>
        <dbReference type="Proteomes" id="UP000024329"/>
    </source>
</evidence>
<dbReference type="Pfam" id="PF02230">
    <property type="entry name" value="Abhydrolase_2"/>
    <property type="match status" value="1"/>
</dbReference>
<dbReference type="InterPro" id="IPR003140">
    <property type="entry name" value="PLipase/COase/thioEstase"/>
</dbReference>
<feature type="domain" description="Phospholipase/carboxylesterase/thioesterase" evidence="1">
    <location>
        <begin position="84"/>
        <end position="189"/>
    </location>
</feature>
<dbReference type="Gene3D" id="3.40.50.1820">
    <property type="entry name" value="alpha/beta hydrolase"/>
    <property type="match status" value="1"/>
</dbReference>
<dbReference type="Proteomes" id="UP000024329">
    <property type="component" value="Unassembled WGS sequence"/>
</dbReference>
<dbReference type="SUPFAM" id="SSF53474">
    <property type="entry name" value="alpha/beta-Hydrolases"/>
    <property type="match status" value="1"/>
</dbReference>
<gene>
    <name evidence="2" type="ORF">BV97_01146</name>
</gene>
<dbReference type="PATRIC" id="fig|158500.4.peg.1177"/>
<reference evidence="2 3" key="1">
    <citation type="submission" date="2014-03" db="EMBL/GenBank/DDBJ databases">
        <title>Whole genome sequence of Novosphingobium resinovorum KF1.</title>
        <authorList>
            <person name="Gan H.M."/>
            <person name="Gan H.Y."/>
            <person name="Chew T.H."/>
            <person name="Savka M.A."/>
        </authorList>
    </citation>
    <scope>NUCLEOTIDE SEQUENCE [LARGE SCALE GENOMIC DNA]</scope>
    <source>
        <strain evidence="2 3">KF1</strain>
    </source>
</reference>
<proteinExistence type="predicted"/>
<comment type="caution">
    <text evidence="2">The sequence shown here is derived from an EMBL/GenBank/DDBJ whole genome shotgun (WGS) entry which is preliminary data.</text>
</comment>